<name>A0A5B7HGX8_PORTR</name>
<evidence type="ECO:0000313" key="2">
    <source>
        <dbReference type="Proteomes" id="UP000324222"/>
    </source>
</evidence>
<protein>
    <submittedName>
        <fullName evidence="1">Uncharacterized protein</fullName>
    </submittedName>
</protein>
<comment type="caution">
    <text evidence="1">The sequence shown here is derived from an EMBL/GenBank/DDBJ whole genome shotgun (WGS) entry which is preliminary data.</text>
</comment>
<evidence type="ECO:0000313" key="1">
    <source>
        <dbReference type="EMBL" id="MPC72101.1"/>
    </source>
</evidence>
<accession>A0A5B7HGX8</accession>
<dbReference type="AlphaFoldDB" id="A0A5B7HGX8"/>
<sequence>MWLQGRRYHRTLTQATGGKRHQNEYSQGYRSSWYDSEGTQIGRYLTKDGGIVLVLSVVEVRGFDSRRFGVKV</sequence>
<reference evidence="1 2" key="1">
    <citation type="submission" date="2019-05" db="EMBL/GenBank/DDBJ databases">
        <title>Another draft genome of Portunus trituberculatus and its Hox gene families provides insights of decapod evolution.</title>
        <authorList>
            <person name="Jeong J.-H."/>
            <person name="Song I."/>
            <person name="Kim S."/>
            <person name="Choi T."/>
            <person name="Kim D."/>
            <person name="Ryu S."/>
            <person name="Kim W."/>
        </authorList>
    </citation>
    <scope>NUCLEOTIDE SEQUENCE [LARGE SCALE GENOMIC DNA]</scope>
    <source>
        <tissue evidence="1">Muscle</tissue>
    </source>
</reference>
<gene>
    <name evidence="1" type="ORF">E2C01_066394</name>
</gene>
<proteinExistence type="predicted"/>
<organism evidence="1 2">
    <name type="scientific">Portunus trituberculatus</name>
    <name type="common">Swimming crab</name>
    <name type="synonym">Neptunus trituberculatus</name>
    <dbReference type="NCBI Taxonomy" id="210409"/>
    <lineage>
        <taxon>Eukaryota</taxon>
        <taxon>Metazoa</taxon>
        <taxon>Ecdysozoa</taxon>
        <taxon>Arthropoda</taxon>
        <taxon>Crustacea</taxon>
        <taxon>Multicrustacea</taxon>
        <taxon>Malacostraca</taxon>
        <taxon>Eumalacostraca</taxon>
        <taxon>Eucarida</taxon>
        <taxon>Decapoda</taxon>
        <taxon>Pleocyemata</taxon>
        <taxon>Brachyura</taxon>
        <taxon>Eubrachyura</taxon>
        <taxon>Portunoidea</taxon>
        <taxon>Portunidae</taxon>
        <taxon>Portuninae</taxon>
        <taxon>Portunus</taxon>
    </lineage>
</organism>
<keyword evidence="2" id="KW-1185">Reference proteome</keyword>
<dbReference type="EMBL" id="VSRR010034147">
    <property type="protein sequence ID" value="MPC72101.1"/>
    <property type="molecule type" value="Genomic_DNA"/>
</dbReference>
<dbReference type="Proteomes" id="UP000324222">
    <property type="component" value="Unassembled WGS sequence"/>
</dbReference>